<sequence length="134" mass="14193">MAAAAHDGGSILAQRPRRPASTSPSRRSAADAVELGPTHIRSAALEAALEVKFRNKEKTSVKPSLKRAGSGLGSGSGFDAGFGFSGDEWGLDLDSPEMWRELAEAMLIAPPQILSCEVSDVEVFEQGSLWDPLL</sequence>
<keyword evidence="3" id="KW-1185">Reference proteome</keyword>
<evidence type="ECO:0000313" key="3">
    <source>
        <dbReference type="Proteomes" id="UP000243459"/>
    </source>
</evidence>
<organism evidence="2 3">
    <name type="scientific">Asparagus officinalis</name>
    <name type="common">Garden asparagus</name>
    <dbReference type="NCBI Taxonomy" id="4686"/>
    <lineage>
        <taxon>Eukaryota</taxon>
        <taxon>Viridiplantae</taxon>
        <taxon>Streptophyta</taxon>
        <taxon>Embryophyta</taxon>
        <taxon>Tracheophyta</taxon>
        <taxon>Spermatophyta</taxon>
        <taxon>Magnoliopsida</taxon>
        <taxon>Liliopsida</taxon>
        <taxon>Asparagales</taxon>
        <taxon>Asparagaceae</taxon>
        <taxon>Asparagoideae</taxon>
        <taxon>Asparagus</taxon>
    </lineage>
</organism>
<protein>
    <submittedName>
        <fullName evidence="2">Uncharacterized protein</fullName>
    </submittedName>
</protein>
<evidence type="ECO:0000256" key="1">
    <source>
        <dbReference type="SAM" id="MobiDB-lite"/>
    </source>
</evidence>
<dbReference type="AlphaFoldDB" id="A0A5P1FG83"/>
<evidence type="ECO:0000313" key="2">
    <source>
        <dbReference type="EMBL" id="ONK77368.1"/>
    </source>
</evidence>
<dbReference type="EMBL" id="CM007382">
    <property type="protein sequence ID" value="ONK77368.1"/>
    <property type="molecule type" value="Genomic_DNA"/>
</dbReference>
<proteinExistence type="predicted"/>
<dbReference type="Proteomes" id="UP000243459">
    <property type="component" value="Chromosome 2"/>
</dbReference>
<name>A0A5P1FG83_ASPOF</name>
<accession>A0A5P1FG83</accession>
<dbReference type="Gramene" id="ONK77368">
    <property type="protein sequence ID" value="ONK77368"/>
    <property type="gene ID" value="A4U43_C02F5800"/>
</dbReference>
<reference evidence="3" key="1">
    <citation type="journal article" date="2017" name="Nat. Commun.">
        <title>The asparagus genome sheds light on the origin and evolution of a young Y chromosome.</title>
        <authorList>
            <person name="Harkess A."/>
            <person name="Zhou J."/>
            <person name="Xu C."/>
            <person name="Bowers J.E."/>
            <person name="Van der Hulst R."/>
            <person name="Ayyampalayam S."/>
            <person name="Mercati F."/>
            <person name="Riccardi P."/>
            <person name="McKain M.R."/>
            <person name="Kakrana A."/>
            <person name="Tang H."/>
            <person name="Ray J."/>
            <person name="Groenendijk J."/>
            <person name="Arikit S."/>
            <person name="Mathioni S.M."/>
            <person name="Nakano M."/>
            <person name="Shan H."/>
            <person name="Telgmann-Rauber A."/>
            <person name="Kanno A."/>
            <person name="Yue Z."/>
            <person name="Chen H."/>
            <person name="Li W."/>
            <person name="Chen Y."/>
            <person name="Xu X."/>
            <person name="Zhang Y."/>
            <person name="Luo S."/>
            <person name="Chen H."/>
            <person name="Gao J."/>
            <person name="Mao Z."/>
            <person name="Pires J.C."/>
            <person name="Luo M."/>
            <person name="Kudrna D."/>
            <person name="Wing R.A."/>
            <person name="Meyers B.C."/>
            <person name="Yi K."/>
            <person name="Kong H."/>
            <person name="Lavrijsen P."/>
            <person name="Sunseri F."/>
            <person name="Falavigna A."/>
            <person name="Ye Y."/>
            <person name="Leebens-Mack J.H."/>
            <person name="Chen G."/>
        </authorList>
    </citation>
    <scope>NUCLEOTIDE SEQUENCE [LARGE SCALE GENOMIC DNA]</scope>
    <source>
        <strain evidence="3">cv. DH0086</strain>
    </source>
</reference>
<feature type="region of interest" description="Disordered" evidence="1">
    <location>
        <begin position="1"/>
        <end position="35"/>
    </location>
</feature>
<gene>
    <name evidence="2" type="ORF">A4U43_C02F5800</name>
</gene>